<accession>A0A5S6QGD9</accession>
<organism evidence="2 3">
    <name type="scientific">Trichuris muris</name>
    <name type="common">Mouse whipworm</name>
    <dbReference type="NCBI Taxonomy" id="70415"/>
    <lineage>
        <taxon>Eukaryota</taxon>
        <taxon>Metazoa</taxon>
        <taxon>Ecdysozoa</taxon>
        <taxon>Nematoda</taxon>
        <taxon>Enoplea</taxon>
        <taxon>Dorylaimia</taxon>
        <taxon>Trichinellida</taxon>
        <taxon>Trichuridae</taxon>
        <taxon>Trichuris</taxon>
    </lineage>
</organism>
<dbReference type="InterPro" id="IPR051320">
    <property type="entry name" value="Viral_Replic_Matur_Polypro"/>
</dbReference>
<sequence length="443" mass="50047">MNGIAALGGVTIDEGRQVHFGLKSAAVCVATDDQIKIEERDFMVTYDPTNRLWTAAWKWTDGKASPILQNSVKEYPPSRLAKSQFEEELKEWIKCGWLIPYDESKVGPARGLRPLMAIVRRHKNKVRPVLDFRELNTYVETFTAQADVCAHKLREWRRRGVNVSIIDLKQAYLQVRIDKTLWPYQTVVIKGRRYCLTRLGFGLNVAPLIMKTVLNSVLSQEPDVKKGTSAYIDDILVNEDAVKAYRVEQLARYGLSCKAHQKATDGARILGLNVWGEHGQLFWKRGNEVSDMPQSLTRRSVFSYCGELIGHYPICNWLRVATAFAKRKANEVSTNWDGAINDEELKVLLREIAARVKAQDPAHGKWNVSGDKARVWVDASSLALGVVLEVDDHAVENAAWLRRNDASHINMAELDAVIKGLNLALFWQLKKISFPPPLSMPSI</sequence>
<dbReference type="Gene3D" id="3.10.10.10">
    <property type="entry name" value="HIV Type 1 Reverse Transcriptase, subunit A, domain 1"/>
    <property type="match status" value="1"/>
</dbReference>
<dbReference type="PANTHER" id="PTHR33064">
    <property type="entry name" value="POL PROTEIN"/>
    <property type="match status" value="1"/>
</dbReference>
<dbReference type="AlphaFoldDB" id="A0A5S6QGD9"/>
<dbReference type="InterPro" id="IPR000477">
    <property type="entry name" value="RT_dom"/>
</dbReference>
<evidence type="ECO:0000313" key="2">
    <source>
        <dbReference type="Proteomes" id="UP000046395"/>
    </source>
</evidence>
<dbReference type="Gene3D" id="3.30.70.270">
    <property type="match status" value="1"/>
</dbReference>
<proteinExistence type="predicted"/>
<dbReference type="Pfam" id="PF23088">
    <property type="entry name" value="DUF7047"/>
    <property type="match status" value="1"/>
</dbReference>
<dbReference type="InterPro" id="IPR043128">
    <property type="entry name" value="Rev_trsase/Diguanyl_cyclase"/>
</dbReference>
<dbReference type="PROSITE" id="PS50878">
    <property type="entry name" value="RT_POL"/>
    <property type="match status" value="1"/>
</dbReference>
<dbReference type="Pfam" id="PF00078">
    <property type="entry name" value="RVT_1"/>
    <property type="match status" value="1"/>
</dbReference>
<dbReference type="InterPro" id="IPR055475">
    <property type="entry name" value="DUF7047"/>
</dbReference>
<dbReference type="Proteomes" id="UP000046395">
    <property type="component" value="Unassembled WGS sequence"/>
</dbReference>
<reference evidence="3" key="1">
    <citation type="submission" date="2019-12" db="UniProtKB">
        <authorList>
            <consortium name="WormBaseParasite"/>
        </authorList>
    </citation>
    <scope>IDENTIFICATION</scope>
</reference>
<dbReference type="PANTHER" id="PTHR33064:SF37">
    <property type="entry name" value="RIBONUCLEASE H"/>
    <property type="match status" value="1"/>
</dbReference>
<dbReference type="SUPFAM" id="SSF56672">
    <property type="entry name" value="DNA/RNA polymerases"/>
    <property type="match status" value="1"/>
</dbReference>
<evidence type="ECO:0000313" key="3">
    <source>
        <dbReference type="WBParaSite" id="TMUE_2000006195.1"/>
    </source>
</evidence>
<evidence type="ECO:0000259" key="1">
    <source>
        <dbReference type="PROSITE" id="PS50878"/>
    </source>
</evidence>
<feature type="domain" description="Reverse transcriptase" evidence="1">
    <location>
        <begin position="100"/>
        <end position="309"/>
    </location>
</feature>
<protein>
    <submittedName>
        <fullName evidence="3">Reverse transcriptase domain-containing protein</fullName>
    </submittedName>
</protein>
<dbReference type="InterPro" id="IPR043502">
    <property type="entry name" value="DNA/RNA_pol_sf"/>
</dbReference>
<name>A0A5S6QGD9_TRIMR</name>
<keyword evidence="2" id="KW-1185">Reference proteome</keyword>
<dbReference type="WBParaSite" id="TMUE_2000006195.1">
    <property type="protein sequence ID" value="TMUE_2000006195.1"/>
    <property type="gene ID" value="WBGene00299507"/>
</dbReference>